<keyword evidence="1" id="KW-0812">Transmembrane</keyword>
<organism evidence="2 3">
    <name type="scientific">Thauera sedimentorum</name>
    <dbReference type="NCBI Taxonomy" id="2767595"/>
    <lineage>
        <taxon>Bacteria</taxon>
        <taxon>Pseudomonadati</taxon>
        <taxon>Pseudomonadota</taxon>
        <taxon>Betaproteobacteria</taxon>
        <taxon>Rhodocyclales</taxon>
        <taxon>Zoogloeaceae</taxon>
        <taxon>Thauera</taxon>
    </lineage>
</organism>
<comment type="caution">
    <text evidence="2">The sequence shown here is derived from an EMBL/GenBank/DDBJ whole genome shotgun (WGS) entry which is preliminary data.</text>
</comment>
<accession>A0ABR9BBC2</accession>
<sequence length="73" mass="7984">MVPLLLVLGLVLVGAGGALRFRLNRRVADEVGRERERIRASIAADAALRRVERTAWLLHGLGLALILVGLFIE</sequence>
<evidence type="ECO:0000313" key="3">
    <source>
        <dbReference type="Proteomes" id="UP000603602"/>
    </source>
</evidence>
<dbReference type="Proteomes" id="UP000603602">
    <property type="component" value="Unassembled WGS sequence"/>
</dbReference>
<reference evidence="3" key="1">
    <citation type="submission" date="2023-07" db="EMBL/GenBank/DDBJ databases">
        <title>Thauera sp. CAU 1555 isolated from sand of Yaerae Beach.</title>
        <authorList>
            <person name="Kim W."/>
        </authorList>
    </citation>
    <scope>NUCLEOTIDE SEQUENCE [LARGE SCALE GENOMIC DNA]</scope>
    <source>
        <strain evidence="3">CAU 1555</strain>
    </source>
</reference>
<feature type="transmembrane region" description="Helical" evidence="1">
    <location>
        <begin position="55"/>
        <end position="72"/>
    </location>
</feature>
<name>A0ABR9BBC2_9RHOO</name>
<keyword evidence="1" id="KW-1133">Transmembrane helix</keyword>
<gene>
    <name evidence="2" type="ORF">IFO67_12010</name>
</gene>
<proteinExistence type="predicted"/>
<protein>
    <recommendedName>
        <fullName evidence="4">Histidine kinase</fullName>
    </recommendedName>
</protein>
<keyword evidence="3" id="KW-1185">Reference proteome</keyword>
<dbReference type="RefSeq" id="WP_187718434.1">
    <property type="nucleotide sequence ID" value="NZ_JACTAH010000002.1"/>
</dbReference>
<evidence type="ECO:0008006" key="4">
    <source>
        <dbReference type="Google" id="ProtNLM"/>
    </source>
</evidence>
<evidence type="ECO:0000313" key="2">
    <source>
        <dbReference type="EMBL" id="MBD8503610.1"/>
    </source>
</evidence>
<dbReference type="EMBL" id="JACYTO010000002">
    <property type="protein sequence ID" value="MBD8503610.1"/>
    <property type="molecule type" value="Genomic_DNA"/>
</dbReference>
<evidence type="ECO:0000256" key="1">
    <source>
        <dbReference type="SAM" id="Phobius"/>
    </source>
</evidence>
<keyword evidence="1" id="KW-0472">Membrane</keyword>